<keyword evidence="7" id="KW-0456">Lyase</keyword>
<keyword evidence="3" id="KW-0227">DNA damage</keyword>
<dbReference type="GO" id="GO:0003697">
    <property type="term" value="F:single-stranded DNA binding"/>
    <property type="evidence" value="ECO:0007669"/>
    <property type="project" value="InterPro"/>
</dbReference>
<sequence length="220" mass="24856">MCGRFYLDVTAEDMLEYFGLPFVPQLSPHYNIAPSQQIAAIISGENNREFVWLRWGLIPAWAKDKKFAYRTINARAETIETKPSFRAAFKYRRCLIPASGFFEWKSTGQGKQPYCITSKSGQPFAFAGLYEHWEGSGDEKIDSCTIIVTEAKGEIAAIHDRMPVILSPDIYDAWLDKDTREPAILKPLLLPHEAGEITLYPVSRSVNSPKNISPDNIKPI</sequence>
<name>A0A944M8J6_9GAMM</name>
<dbReference type="InterPro" id="IPR003738">
    <property type="entry name" value="SRAP"/>
</dbReference>
<gene>
    <name evidence="9" type="ORF">KME65_10480</name>
</gene>
<accession>A0A944M8J6</accession>
<dbReference type="EMBL" id="JAHHGM010000008">
    <property type="protein sequence ID" value="MBT2989376.1"/>
    <property type="molecule type" value="Genomic_DNA"/>
</dbReference>
<evidence type="ECO:0000313" key="10">
    <source>
        <dbReference type="Proteomes" id="UP000770889"/>
    </source>
</evidence>
<evidence type="ECO:0000256" key="3">
    <source>
        <dbReference type="ARBA" id="ARBA00022763"/>
    </source>
</evidence>
<dbReference type="InterPro" id="IPR036590">
    <property type="entry name" value="SRAP-like"/>
</dbReference>
<comment type="caution">
    <text evidence="9">The sequence shown here is derived from an EMBL/GenBank/DDBJ whole genome shotgun (WGS) entry which is preliminary data.</text>
</comment>
<dbReference type="AlphaFoldDB" id="A0A944M8J6"/>
<comment type="similarity">
    <text evidence="1 8">Belongs to the SOS response-associated peptidase family.</text>
</comment>
<evidence type="ECO:0000256" key="2">
    <source>
        <dbReference type="ARBA" id="ARBA00022670"/>
    </source>
</evidence>
<dbReference type="GO" id="GO:0016829">
    <property type="term" value="F:lyase activity"/>
    <property type="evidence" value="ECO:0007669"/>
    <property type="project" value="UniProtKB-KW"/>
</dbReference>
<keyword evidence="4 8" id="KW-0378">Hydrolase</keyword>
<keyword evidence="6" id="KW-0238">DNA-binding</keyword>
<reference evidence="9 10" key="1">
    <citation type="submission" date="2021-05" db="EMBL/GenBank/DDBJ databases">
        <title>Genetic and Functional Diversity in Clade A Lucinid endosymbionts from the Bahamas.</title>
        <authorList>
            <person name="Giani N.M."/>
            <person name="Engel A.S."/>
            <person name="Campbell B.J."/>
        </authorList>
    </citation>
    <scope>NUCLEOTIDE SEQUENCE [LARGE SCALE GENOMIC DNA]</scope>
    <source>
        <strain evidence="9">LUC16012Gg_MoonRockCtena</strain>
    </source>
</reference>
<evidence type="ECO:0000256" key="5">
    <source>
        <dbReference type="ARBA" id="ARBA00023124"/>
    </source>
</evidence>
<keyword evidence="2 8" id="KW-0645">Protease</keyword>
<dbReference type="GO" id="GO:0006508">
    <property type="term" value="P:proteolysis"/>
    <property type="evidence" value="ECO:0007669"/>
    <property type="project" value="UniProtKB-KW"/>
</dbReference>
<protein>
    <recommendedName>
        <fullName evidence="8">Abasic site processing protein</fullName>
        <ecNumber evidence="8">3.4.-.-</ecNumber>
    </recommendedName>
</protein>
<evidence type="ECO:0000256" key="8">
    <source>
        <dbReference type="RuleBase" id="RU364100"/>
    </source>
</evidence>
<evidence type="ECO:0000256" key="1">
    <source>
        <dbReference type="ARBA" id="ARBA00008136"/>
    </source>
</evidence>
<organism evidence="9 10">
    <name type="scientific">Candidatus Thiodiazotropha taylori</name>
    <dbReference type="NCBI Taxonomy" id="2792791"/>
    <lineage>
        <taxon>Bacteria</taxon>
        <taxon>Pseudomonadati</taxon>
        <taxon>Pseudomonadota</taxon>
        <taxon>Gammaproteobacteria</taxon>
        <taxon>Chromatiales</taxon>
        <taxon>Sedimenticolaceae</taxon>
        <taxon>Candidatus Thiodiazotropha</taxon>
    </lineage>
</organism>
<dbReference type="Pfam" id="PF02586">
    <property type="entry name" value="SRAP"/>
    <property type="match status" value="1"/>
</dbReference>
<dbReference type="Proteomes" id="UP000770889">
    <property type="component" value="Unassembled WGS sequence"/>
</dbReference>
<dbReference type="SUPFAM" id="SSF143081">
    <property type="entry name" value="BB1717-like"/>
    <property type="match status" value="1"/>
</dbReference>
<evidence type="ECO:0000256" key="4">
    <source>
        <dbReference type="ARBA" id="ARBA00022801"/>
    </source>
</evidence>
<dbReference type="GO" id="GO:0008233">
    <property type="term" value="F:peptidase activity"/>
    <property type="evidence" value="ECO:0007669"/>
    <property type="project" value="UniProtKB-KW"/>
</dbReference>
<evidence type="ECO:0000313" key="9">
    <source>
        <dbReference type="EMBL" id="MBT2989376.1"/>
    </source>
</evidence>
<dbReference type="GO" id="GO:0106300">
    <property type="term" value="P:protein-DNA covalent cross-linking repair"/>
    <property type="evidence" value="ECO:0007669"/>
    <property type="project" value="InterPro"/>
</dbReference>
<dbReference type="PANTHER" id="PTHR13604:SF0">
    <property type="entry name" value="ABASIC SITE PROCESSING PROTEIN HMCES"/>
    <property type="match status" value="1"/>
</dbReference>
<evidence type="ECO:0000256" key="7">
    <source>
        <dbReference type="ARBA" id="ARBA00023239"/>
    </source>
</evidence>
<dbReference type="Gene3D" id="3.90.1680.10">
    <property type="entry name" value="SOS response associated peptidase-like"/>
    <property type="match status" value="1"/>
</dbReference>
<dbReference type="PANTHER" id="PTHR13604">
    <property type="entry name" value="DC12-RELATED"/>
    <property type="match status" value="1"/>
</dbReference>
<keyword evidence="5" id="KW-0190">Covalent protein-DNA linkage</keyword>
<evidence type="ECO:0000256" key="6">
    <source>
        <dbReference type="ARBA" id="ARBA00023125"/>
    </source>
</evidence>
<proteinExistence type="inferred from homology"/>
<dbReference type="EC" id="3.4.-.-" evidence="8"/>